<keyword evidence="5" id="KW-0812">Transmembrane</keyword>
<dbReference type="InterPro" id="IPR012340">
    <property type="entry name" value="NA-bd_OB-fold"/>
</dbReference>
<evidence type="ECO:0000256" key="1">
    <source>
        <dbReference type="ARBA" id="ARBA00004370"/>
    </source>
</evidence>
<evidence type="ECO:0000256" key="2">
    <source>
        <dbReference type="ARBA" id="ARBA00022617"/>
    </source>
</evidence>
<keyword evidence="2" id="KW-0349">Heme</keyword>
<evidence type="ECO:0000313" key="7">
    <source>
        <dbReference type="Proteomes" id="UP000264141"/>
    </source>
</evidence>
<evidence type="ECO:0008006" key="8">
    <source>
        <dbReference type="Google" id="ProtNLM"/>
    </source>
</evidence>
<gene>
    <name evidence="6" type="ORF">DEQ80_02215</name>
</gene>
<keyword evidence="2" id="KW-0479">Metal-binding</keyword>
<dbReference type="Gene3D" id="2.40.50.140">
    <property type="entry name" value="Nucleic acid-binding proteins"/>
    <property type="match status" value="1"/>
</dbReference>
<dbReference type="GO" id="GO:0005886">
    <property type="term" value="C:plasma membrane"/>
    <property type="evidence" value="ECO:0007669"/>
    <property type="project" value="InterPro"/>
</dbReference>
<dbReference type="STRING" id="229919.GCA_001050195_02462"/>
<accession>A0A3D1JDQ3</accession>
<comment type="subcellular location">
    <subcellularLocation>
        <location evidence="1">Membrane</location>
    </subcellularLocation>
</comment>
<keyword evidence="2" id="KW-0408">Iron</keyword>
<feature type="transmembrane region" description="Helical" evidence="5">
    <location>
        <begin position="31"/>
        <end position="49"/>
    </location>
</feature>
<dbReference type="GO" id="GO:0020037">
    <property type="term" value="F:heme binding"/>
    <property type="evidence" value="ECO:0007669"/>
    <property type="project" value="InterPro"/>
</dbReference>
<dbReference type="AlphaFoldDB" id="A0A3D1JDQ3"/>
<dbReference type="InterPro" id="IPR036127">
    <property type="entry name" value="CcmE-like_sf"/>
</dbReference>
<keyword evidence="3" id="KW-0201">Cytochrome c-type biogenesis</keyword>
<comment type="caution">
    <text evidence="6">The sequence shown here is derived from an EMBL/GenBank/DDBJ whole genome shotgun (WGS) entry which is preliminary data.</text>
</comment>
<name>A0A3D1JDQ3_9CHLR</name>
<keyword evidence="5" id="KW-1133">Transmembrane helix</keyword>
<dbReference type="SUPFAM" id="SSF82093">
    <property type="entry name" value="Heme chaperone CcmE"/>
    <property type="match status" value="1"/>
</dbReference>
<dbReference type="Pfam" id="PF03100">
    <property type="entry name" value="CcmE"/>
    <property type="match status" value="1"/>
</dbReference>
<dbReference type="Proteomes" id="UP000264141">
    <property type="component" value="Unassembled WGS sequence"/>
</dbReference>
<evidence type="ECO:0000313" key="6">
    <source>
        <dbReference type="EMBL" id="HCE16652.1"/>
    </source>
</evidence>
<evidence type="ECO:0000256" key="4">
    <source>
        <dbReference type="ARBA" id="ARBA00023136"/>
    </source>
</evidence>
<proteinExistence type="predicted"/>
<protein>
    <recommendedName>
        <fullName evidence="8">Cytochrome c maturation protein CcmE</fullName>
    </recommendedName>
</protein>
<dbReference type="InterPro" id="IPR004329">
    <property type="entry name" value="CcmE"/>
</dbReference>
<organism evidence="6 7">
    <name type="scientific">Anaerolinea thermolimosa</name>
    <dbReference type="NCBI Taxonomy" id="229919"/>
    <lineage>
        <taxon>Bacteria</taxon>
        <taxon>Bacillati</taxon>
        <taxon>Chloroflexota</taxon>
        <taxon>Anaerolineae</taxon>
        <taxon>Anaerolineales</taxon>
        <taxon>Anaerolineaceae</taxon>
        <taxon>Anaerolinea</taxon>
    </lineage>
</organism>
<evidence type="ECO:0000256" key="3">
    <source>
        <dbReference type="ARBA" id="ARBA00022748"/>
    </source>
</evidence>
<dbReference type="GO" id="GO:0017003">
    <property type="term" value="P:protein-heme linkage"/>
    <property type="evidence" value="ECO:0007669"/>
    <property type="project" value="InterPro"/>
</dbReference>
<reference evidence="6 7" key="1">
    <citation type="journal article" date="2018" name="Nat. Biotechnol.">
        <title>A standardized bacterial taxonomy based on genome phylogeny substantially revises the tree of life.</title>
        <authorList>
            <person name="Parks D.H."/>
            <person name="Chuvochina M."/>
            <person name="Waite D.W."/>
            <person name="Rinke C."/>
            <person name="Skarshewski A."/>
            <person name="Chaumeil P.A."/>
            <person name="Hugenholtz P."/>
        </authorList>
    </citation>
    <scope>NUCLEOTIDE SEQUENCE [LARGE SCALE GENOMIC DNA]</scope>
    <source>
        <strain evidence="6">UBA8781</strain>
    </source>
</reference>
<dbReference type="EMBL" id="DPBP01000009">
    <property type="protein sequence ID" value="HCE16652.1"/>
    <property type="molecule type" value="Genomic_DNA"/>
</dbReference>
<dbReference type="GO" id="GO:0017004">
    <property type="term" value="P:cytochrome complex assembly"/>
    <property type="evidence" value="ECO:0007669"/>
    <property type="project" value="UniProtKB-KW"/>
</dbReference>
<keyword evidence="4 5" id="KW-0472">Membrane</keyword>
<sequence>MAIVGGFDMDLAERSALKAGSSPRPAAAGRWKFLIGGLLIVAAIVYLIWTSATANAQYFMTVDEVKAQGSALVGRQLRVSGAVVGDTIQYDSENLKLTFTIAHTPGSQKEVDAQGGMAAVLHAAVIDPSRSRLTVVYHGVMPDLLRNEAQAIVTGKMGEDGLFYADELLLKCPTRYEEAVPGQVDAGK</sequence>
<evidence type="ECO:0000256" key="5">
    <source>
        <dbReference type="SAM" id="Phobius"/>
    </source>
</evidence>